<dbReference type="InterPro" id="IPR043128">
    <property type="entry name" value="Rev_trsase/Diguanyl_cyclase"/>
</dbReference>
<dbReference type="InterPro" id="IPR000700">
    <property type="entry name" value="PAS-assoc_C"/>
</dbReference>
<dbReference type="SMART" id="SM00086">
    <property type="entry name" value="PAC"/>
    <property type="match status" value="2"/>
</dbReference>
<dbReference type="PROSITE" id="PS50112">
    <property type="entry name" value="PAS"/>
    <property type="match status" value="1"/>
</dbReference>
<dbReference type="Gene3D" id="3.30.70.270">
    <property type="match status" value="1"/>
</dbReference>
<dbReference type="Pfam" id="PF13487">
    <property type="entry name" value="HD_5"/>
    <property type="match status" value="1"/>
</dbReference>
<keyword evidence="1" id="KW-0812">Transmembrane</keyword>
<dbReference type="OrthoDB" id="9804747at2"/>
<dbReference type="PANTHER" id="PTHR43155">
    <property type="entry name" value="CYCLIC DI-GMP PHOSPHODIESTERASE PA4108-RELATED"/>
    <property type="match status" value="1"/>
</dbReference>
<dbReference type="InterPro" id="IPR013656">
    <property type="entry name" value="PAS_4"/>
</dbReference>
<dbReference type="InterPro" id="IPR003607">
    <property type="entry name" value="HD/PDEase_dom"/>
</dbReference>
<dbReference type="InterPro" id="IPR037522">
    <property type="entry name" value="HD_GYP_dom"/>
</dbReference>
<keyword evidence="1" id="KW-1133">Transmembrane helix</keyword>
<feature type="domain" description="GGDEF" evidence="4">
    <location>
        <begin position="466"/>
        <end position="595"/>
    </location>
</feature>
<evidence type="ECO:0000259" key="3">
    <source>
        <dbReference type="PROSITE" id="PS50113"/>
    </source>
</evidence>
<dbReference type="SMART" id="SM00471">
    <property type="entry name" value="HDc"/>
    <property type="match status" value="1"/>
</dbReference>
<feature type="domain" description="PAC" evidence="3">
    <location>
        <begin position="385"/>
        <end position="437"/>
    </location>
</feature>
<dbReference type="SUPFAM" id="SSF109604">
    <property type="entry name" value="HD-domain/PDEase-like"/>
    <property type="match status" value="1"/>
</dbReference>
<dbReference type="SMART" id="SM00091">
    <property type="entry name" value="PAS"/>
    <property type="match status" value="3"/>
</dbReference>
<dbReference type="PROSITE" id="PS50113">
    <property type="entry name" value="PAC"/>
    <property type="match status" value="2"/>
</dbReference>
<dbReference type="Gene3D" id="1.10.3210.10">
    <property type="entry name" value="Hypothetical protein af1432"/>
    <property type="match status" value="1"/>
</dbReference>
<dbReference type="InterPro" id="IPR000014">
    <property type="entry name" value="PAS"/>
</dbReference>
<dbReference type="CDD" id="cd00077">
    <property type="entry name" value="HDc"/>
    <property type="match status" value="1"/>
</dbReference>
<dbReference type="InterPro" id="IPR001610">
    <property type="entry name" value="PAC"/>
</dbReference>
<dbReference type="NCBIfam" id="TIGR00254">
    <property type="entry name" value="GGDEF"/>
    <property type="match status" value="1"/>
</dbReference>
<evidence type="ECO:0000259" key="4">
    <source>
        <dbReference type="PROSITE" id="PS50887"/>
    </source>
</evidence>
<dbReference type="InterPro" id="IPR000160">
    <property type="entry name" value="GGDEF_dom"/>
</dbReference>
<organism evidence="6 7">
    <name type="scientific">Petrocella atlantisensis</name>
    <dbReference type="NCBI Taxonomy" id="2173034"/>
    <lineage>
        <taxon>Bacteria</taxon>
        <taxon>Bacillati</taxon>
        <taxon>Bacillota</taxon>
        <taxon>Clostridia</taxon>
        <taxon>Lachnospirales</taxon>
        <taxon>Vallitaleaceae</taxon>
        <taxon>Petrocella</taxon>
    </lineage>
</organism>
<feature type="transmembrane region" description="Helical" evidence="1">
    <location>
        <begin position="151"/>
        <end position="169"/>
    </location>
</feature>
<dbReference type="Pfam" id="PF13188">
    <property type="entry name" value="PAS_8"/>
    <property type="match status" value="1"/>
</dbReference>
<dbReference type="CDD" id="cd00130">
    <property type="entry name" value="PAS"/>
    <property type="match status" value="2"/>
</dbReference>
<name>A0A3P7RST6_9FIRM</name>
<proteinExistence type="predicted"/>
<feature type="domain" description="HD-GYP" evidence="5">
    <location>
        <begin position="587"/>
        <end position="777"/>
    </location>
</feature>
<evidence type="ECO:0008006" key="8">
    <source>
        <dbReference type="Google" id="ProtNLM"/>
    </source>
</evidence>
<dbReference type="Proteomes" id="UP000279029">
    <property type="component" value="Chromosome"/>
</dbReference>
<dbReference type="SMART" id="SM00267">
    <property type="entry name" value="GGDEF"/>
    <property type="match status" value="1"/>
</dbReference>
<dbReference type="AlphaFoldDB" id="A0A3P7RST6"/>
<sequence length="777" mass="89329">MRRLLFLLVIGISVLTTSQVFGSESKYLIEDFFHHHGSVMLIIEVDSGKIVGANDAAVDFYGYTYEELLNMHIQNINNLSPQKVQEEREAAALQERNYFLFEHRLKDGRIKYVEVYSYPYRGDDDEELLYSIIHDVTPRVLSEQEAVRSRWIIMGLLSVGIALLILGFYKNNQSKKKLMISNRDMKNLFDNMNEGFALHEIIIDETGEPYDYRFLNVNQSFERITGLTNEVTKGKTVKELLPKTEDYWIKKYGEVALTGMPTRFTNHSRELDKYFYVSVYAPKKGQFVTIFSDVTMERKLELDLVKEKSLLKTTLYSIGDGVISLDANKRVELMNAVAEDLTGWTLEEAKGLTFEKIFNIIHAETKEKVENPVTRVYQTGETVELGDQTLLIKKNGDTLPIEDNVSPIKDSQGKIVGAVIIFRDFTDKKIRHDEILFLSYHDQLTGLYNRRYFEEELSRLDTSRNLPFTIAMVDVNGLKLTNDAFGHLVGDELLKRVAKNLKNVCRADDIVARIGGDEFVILLPKTDYSETDRIVKRIHEAISNEKLEQIVISISVGWETKTKEDQLISNIFIKAEEYMYRKKLTESQSMRNETIKVILNTLNEKNERERIHSERVSQISKKIGEAMNFDYDSIKEIETAGLMHDIGKISIEDHLLNKPERLTDNEYMEIKKHPESSYQILKSVDAYSSLAEQVLSHHERWDGKGYPMGLKGEAIPIVSRIIAVADAYEAMTSDRAYRLAIGHEASIEELKKYAGTQFDADIVRIFIEDVVPNMDLQ</sequence>
<dbReference type="Pfam" id="PF13426">
    <property type="entry name" value="PAS_9"/>
    <property type="match status" value="1"/>
</dbReference>
<dbReference type="Gene3D" id="3.30.450.20">
    <property type="entry name" value="PAS domain"/>
    <property type="match status" value="3"/>
</dbReference>
<feature type="domain" description="PAC" evidence="3">
    <location>
        <begin position="94"/>
        <end position="148"/>
    </location>
</feature>
<protein>
    <recommendedName>
        <fullName evidence="8">Diguanylate cyclase</fullName>
    </recommendedName>
</protein>
<keyword evidence="7" id="KW-1185">Reference proteome</keyword>
<dbReference type="RefSeq" id="WP_125135625.1">
    <property type="nucleotide sequence ID" value="NZ_LR130778.1"/>
</dbReference>
<dbReference type="PANTHER" id="PTHR43155:SF2">
    <property type="entry name" value="CYCLIC DI-GMP PHOSPHODIESTERASE PA4108"/>
    <property type="match status" value="1"/>
</dbReference>
<dbReference type="EMBL" id="LR130778">
    <property type="protein sequence ID" value="VDN46052.1"/>
    <property type="molecule type" value="Genomic_DNA"/>
</dbReference>
<dbReference type="SUPFAM" id="SSF55073">
    <property type="entry name" value="Nucleotide cyclase"/>
    <property type="match status" value="1"/>
</dbReference>
<evidence type="ECO:0000259" key="2">
    <source>
        <dbReference type="PROSITE" id="PS50112"/>
    </source>
</evidence>
<dbReference type="Pfam" id="PF00990">
    <property type="entry name" value="GGDEF"/>
    <property type="match status" value="1"/>
</dbReference>
<dbReference type="PROSITE" id="PS50887">
    <property type="entry name" value="GGDEF"/>
    <property type="match status" value="1"/>
</dbReference>
<evidence type="ECO:0000256" key="1">
    <source>
        <dbReference type="SAM" id="Phobius"/>
    </source>
</evidence>
<evidence type="ECO:0000313" key="7">
    <source>
        <dbReference type="Proteomes" id="UP000279029"/>
    </source>
</evidence>
<dbReference type="NCBIfam" id="TIGR00229">
    <property type="entry name" value="sensory_box"/>
    <property type="match status" value="2"/>
</dbReference>
<dbReference type="InterPro" id="IPR035965">
    <property type="entry name" value="PAS-like_dom_sf"/>
</dbReference>
<feature type="domain" description="PAS" evidence="2">
    <location>
        <begin position="307"/>
        <end position="380"/>
    </location>
</feature>
<dbReference type="KEGG" id="cbar:PATL70BA_0209"/>
<reference evidence="6 7" key="1">
    <citation type="submission" date="2018-09" db="EMBL/GenBank/DDBJ databases">
        <authorList>
            <person name="Postec A."/>
        </authorList>
    </citation>
    <scope>NUCLEOTIDE SEQUENCE [LARGE SCALE GENOMIC DNA]</scope>
    <source>
        <strain evidence="6">70B-A</strain>
    </source>
</reference>
<keyword evidence="1" id="KW-0472">Membrane</keyword>
<gene>
    <name evidence="6" type="ORF">PATL70BA_0209</name>
</gene>
<evidence type="ECO:0000259" key="5">
    <source>
        <dbReference type="PROSITE" id="PS51832"/>
    </source>
</evidence>
<dbReference type="Pfam" id="PF08448">
    <property type="entry name" value="PAS_4"/>
    <property type="match status" value="1"/>
</dbReference>
<accession>A0A3P7RST6</accession>
<evidence type="ECO:0000313" key="6">
    <source>
        <dbReference type="EMBL" id="VDN46052.1"/>
    </source>
</evidence>
<dbReference type="SUPFAM" id="SSF55785">
    <property type="entry name" value="PYP-like sensor domain (PAS domain)"/>
    <property type="match status" value="3"/>
</dbReference>
<dbReference type="PROSITE" id="PS51832">
    <property type="entry name" value="HD_GYP"/>
    <property type="match status" value="1"/>
</dbReference>
<dbReference type="InterPro" id="IPR029787">
    <property type="entry name" value="Nucleotide_cyclase"/>
</dbReference>
<dbReference type="CDD" id="cd01949">
    <property type="entry name" value="GGDEF"/>
    <property type="match status" value="1"/>
</dbReference>